<organism evidence="12 13">
    <name type="scientific">Desmophyllum pertusum</name>
    <dbReference type="NCBI Taxonomy" id="174260"/>
    <lineage>
        <taxon>Eukaryota</taxon>
        <taxon>Metazoa</taxon>
        <taxon>Cnidaria</taxon>
        <taxon>Anthozoa</taxon>
        <taxon>Hexacorallia</taxon>
        <taxon>Scleractinia</taxon>
        <taxon>Caryophylliina</taxon>
        <taxon>Caryophylliidae</taxon>
        <taxon>Desmophyllum</taxon>
    </lineage>
</organism>
<evidence type="ECO:0000256" key="1">
    <source>
        <dbReference type="ARBA" id="ARBA00004651"/>
    </source>
</evidence>
<feature type="transmembrane region" description="Helical" evidence="10">
    <location>
        <begin position="186"/>
        <end position="208"/>
    </location>
</feature>
<dbReference type="EMBL" id="MU826835">
    <property type="protein sequence ID" value="KAJ7372586.1"/>
    <property type="molecule type" value="Genomic_DNA"/>
</dbReference>
<evidence type="ECO:0000256" key="6">
    <source>
        <dbReference type="ARBA" id="ARBA00023136"/>
    </source>
</evidence>
<dbReference type="GO" id="GO:0004930">
    <property type="term" value="F:G protein-coupled receptor activity"/>
    <property type="evidence" value="ECO:0007669"/>
    <property type="project" value="UniProtKB-KW"/>
</dbReference>
<keyword evidence="7 9" id="KW-0675">Receptor</keyword>
<keyword evidence="5 9" id="KW-0297">G-protein coupled receptor</keyword>
<evidence type="ECO:0000313" key="13">
    <source>
        <dbReference type="Proteomes" id="UP001163046"/>
    </source>
</evidence>
<keyword evidence="4 10" id="KW-1133">Transmembrane helix</keyword>
<gene>
    <name evidence="12" type="ORF">OS493_017857</name>
</gene>
<accession>A0A9W9YZW9</accession>
<keyword evidence="13" id="KW-1185">Reference proteome</keyword>
<comment type="caution">
    <text evidence="12">The sequence shown here is derived from an EMBL/GenBank/DDBJ whole genome shotgun (WGS) entry which is preliminary data.</text>
</comment>
<dbReference type="PRINTS" id="PR00237">
    <property type="entry name" value="GPCRRHODOPSN"/>
</dbReference>
<keyword evidence="6 10" id="KW-0472">Membrane</keyword>
<sequence length="321" mass="36099">MNNTTNLNTTNILLCPSLPIEVTSPPYTPHAAAQAITLLTCIVNGISCPVATVENLLVFMVVLRKRSLRTVFNTSVLCLAFTDLLIAMFIQPAFIAYQAGKYINSTYACVPYFIKTVCEFWCVGLSFITLALITLERYFAVFKPFLYRASVTRLRVMFVIFSGWIVWSVFSFSLRFSSSGMNLKAYSILSSILITFTLLETIFVYVKLYKVTRLRNRSCSLSRRSTDVTDQGQNSFIDDQETRATKTVIIITGAFFLCFAPTLCASIVHQAGAVEDDVMLHVIYPLAECALFLTALINPVIYVWRNASVRKSLKEITTFKK</sequence>
<dbReference type="OrthoDB" id="5981075at2759"/>
<feature type="transmembrane region" description="Helical" evidence="10">
    <location>
        <begin position="112"/>
        <end position="135"/>
    </location>
</feature>
<feature type="transmembrane region" description="Helical" evidence="10">
    <location>
        <begin position="156"/>
        <end position="174"/>
    </location>
</feature>
<dbReference type="InterPro" id="IPR000276">
    <property type="entry name" value="GPCR_Rhodpsn"/>
</dbReference>
<evidence type="ECO:0000256" key="8">
    <source>
        <dbReference type="ARBA" id="ARBA00023224"/>
    </source>
</evidence>
<dbReference type="PROSITE" id="PS50262">
    <property type="entry name" value="G_PROTEIN_RECEP_F1_2"/>
    <property type="match status" value="1"/>
</dbReference>
<proteinExistence type="inferred from homology"/>
<name>A0A9W9YZW9_9CNID</name>
<evidence type="ECO:0000256" key="9">
    <source>
        <dbReference type="RuleBase" id="RU000688"/>
    </source>
</evidence>
<dbReference type="PANTHER" id="PTHR24249">
    <property type="entry name" value="HISTAMINE RECEPTOR-RELATED G-PROTEIN COUPLED RECEPTOR"/>
    <property type="match status" value="1"/>
</dbReference>
<dbReference type="AlphaFoldDB" id="A0A9W9YZW9"/>
<feature type="transmembrane region" description="Helical" evidence="10">
    <location>
        <begin position="282"/>
        <end position="304"/>
    </location>
</feature>
<dbReference type="Gene3D" id="1.20.1070.10">
    <property type="entry name" value="Rhodopsin 7-helix transmembrane proteins"/>
    <property type="match status" value="1"/>
</dbReference>
<dbReference type="GO" id="GO:0005886">
    <property type="term" value="C:plasma membrane"/>
    <property type="evidence" value="ECO:0007669"/>
    <property type="project" value="UniProtKB-SubCell"/>
</dbReference>
<evidence type="ECO:0000256" key="10">
    <source>
        <dbReference type="SAM" id="Phobius"/>
    </source>
</evidence>
<reference evidence="12" key="1">
    <citation type="submission" date="2023-01" db="EMBL/GenBank/DDBJ databases">
        <title>Genome assembly of the deep-sea coral Lophelia pertusa.</title>
        <authorList>
            <person name="Herrera S."/>
            <person name="Cordes E."/>
        </authorList>
    </citation>
    <scope>NUCLEOTIDE SEQUENCE</scope>
    <source>
        <strain evidence="12">USNM1676648</strain>
        <tissue evidence="12">Polyp</tissue>
    </source>
</reference>
<dbReference type="Proteomes" id="UP001163046">
    <property type="component" value="Unassembled WGS sequence"/>
</dbReference>
<feature type="domain" description="G-protein coupled receptors family 1 profile" evidence="11">
    <location>
        <begin position="54"/>
        <end position="302"/>
    </location>
</feature>
<dbReference type="Pfam" id="PF00001">
    <property type="entry name" value="7tm_1"/>
    <property type="match status" value="1"/>
</dbReference>
<evidence type="ECO:0000256" key="2">
    <source>
        <dbReference type="ARBA" id="ARBA00022475"/>
    </source>
</evidence>
<dbReference type="CDD" id="cd00637">
    <property type="entry name" value="7tm_classA_rhodopsin-like"/>
    <property type="match status" value="1"/>
</dbReference>
<evidence type="ECO:0000313" key="12">
    <source>
        <dbReference type="EMBL" id="KAJ7372586.1"/>
    </source>
</evidence>
<feature type="transmembrane region" description="Helical" evidence="10">
    <location>
        <begin position="75"/>
        <end position="100"/>
    </location>
</feature>
<evidence type="ECO:0000256" key="5">
    <source>
        <dbReference type="ARBA" id="ARBA00023040"/>
    </source>
</evidence>
<evidence type="ECO:0000256" key="3">
    <source>
        <dbReference type="ARBA" id="ARBA00022692"/>
    </source>
</evidence>
<dbReference type="SUPFAM" id="SSF81321">
    <property type="entry name" value="Family A G protein-coupled receptor-like"/>
    <property type="match status" value="1"/>
</dbReference>
<feature type="transmembrane region" description="Helical" evidence="10">
    <location>
        <begin position="248"/>
        <end position="270"/>
    </location>
</feature>
<keyword evidence="8 9" id="KW-0807">Transducer</keyword>
<dbReference type="InterPro" id="IPR050569">
    <property type="entry name" value="TAAR"/>
</dbReference>
<evidence type="ECO:0000256" key="4">
    <source>
        <dbReference type="ARBA" id="ARBA00022989"/>
    </source>
</evidence>
<evidence type="ECO:0000259" key="11">
    <source>
        <dbReference type="PROSITE" id="PS50262"/>
    </source>
</evidence>
<dbReference type="PROSITE" id="PS00237">
    <property type="entry name" value="G_PROTEIN_RECEP_F1_1"/>
    <property type="match status" value="1"/>
</dbReference>
<comment type="similarity">
    <text evidence="9">Belongs to the G-protein coupled receptor 1 family.</text>
</comment>
<dbReference type="InterPro" id="IPR017452">
    <property type="entry name" value="GPCR_Rhodpsn_7TM"/>
</dbReference>
<comment type="subcellular location">
    <subcellularLocation>
        <location evidence="1">Cell membrane</location>
        <topology evidence="1">Multi-pass membrane protein</topology>
    </subcellularLocation>
</comment>
<keyword evidence="3 9" id="KW-0812">Transmembrane</keyword>
<evidence type="ECO:0000256" key="7">
    <source>
        <dbReference type="ARBA" id="ARBA00023170"/>
    </source>
</evidence>
<keyword evidence="2" id="KW-1003">Cell membrane</keyword>
<protein>
    <recommendedName>
        <fullName evidence="11">G-protein coupled receptors family 1 profile domain-containing protein</fullName>
    </recommendedName>
</protein>